<organism evidence="2 3">
    <name type="scientific">Pseudazoarcus pumilus</name>
    <dbReference type="NCBI Taxonomy" id="2067960"/>
    <lineage>
        <taxon>Bacteria</taxon>
        <taxon>Pseudomonadati</taxon>
        <taxon>Pseudomonadota</taxon>
        <taxon>Betaproteobacteria</taxon>
        <taxon>Rhodocyclales</taxon>
        <taxon>Zoogloeaceae</taxon>
        <taxon>Pseudazoarcus</taxon>
    </lineage>
</organism>
<dbReference type="KEGG" id="atw:C0099_04300"/>
<keyword evidence="1" id="KW-0732">Signal</keyword>
<evidence type="ECO:0000313" key="2">
    <source>
        <dbReference type="EMBL" id="AUN96338.1"/>
    </source>
</evidence>
<evidence type="ECO:0000313" key="3">
    <source>
        <dbReference type="Proteomes" id="UP000242205"/>
    </source>
</evidence>
<dbReference type="Proteomes" id="UP000242205">
    <property type="component" value="Chromosome"/>
</dbReference>
<feature type="signal peptide" evidence="1">
    <location>
        <begin position="1"/>
        <end position="21"/>
    </location>
</feature>
<keyword evidence="3" id="KW-1185">Reference proteome</keyword>
<feature type="chain" id="PRO_5014341700" description="SH3b domain-containing protein" evidence="1">
    <location>
        <begin position="22"/>
        <end position="147"/>
    </location>
</feature>
<dbReference type="AlphaFoldDB" id="A0A2I6SAP8"/>
<sequence>MRARSLVAMALLALAAASAQAIEYRSVARPAILYETPSVQGRKLFIISEGTPVEVVVQLERWIKVRDPGGAISWIERDKLRAQRTLMVVARPSAAVRAQPAGDADKLFEAATDVVLELVTPPANGWVQVRHPDRGTGHVRVTDVWGL</sequence>
<evidence type="ECO:0000256" key="1">
    <source>
        <dbReference type="SAM" id="SignalP"/>
    </source>
</evidence>
<dbReference type="Gene3D" id="2.30.30.40">
    <property type="entry name" value="SH3 Domains"/>
    <property type="match status" value="1"/>
</dbReference>
<gene>
    <name evidence="2" type="ORF">C0099_04300</name>
</gene>
<accession>A0A2I6SAP8</accession>
<dbReference type="InterPro" id="IPR010466">
    <property type="entry name" value="DUF1058"/>
</dbReference>
<reference evidence="2 3" key="1">
    <citation type="submission" date="2018-01" db="EMBL/GenBank/DDBJ databases">
        <authorList>
            <person name="Fu G.-Y."/>
        </authorList>
    </citation>
    <scope>NUCLEOTIDE SEQUENCE [LARGE SCALE GENOMIC DNA]</scope>
    <source>
        <strain evidence="2 3">SY39</strain>
    </source>
</reference>
<dbReference type="Pfam" id="PF06347">
    <property type="entry name" value="SH3_4"/>
    <property type="match status" value="2"/>
</dbReference>
<dbReference type="OrthoDB" id="5297720at2"/>
<protein>
    <recommendedName>
        <fullName evidence="4">SH3b domain-containing protein</fullName>
    </recommendedName>
</protein>
<proteinExistence type="predicted"/>
<dbReference type="EMBL" id="CP025682">
    <property type="protein sequence ID" value="AUN96338.1"/>
    <property type="molecule type" value="Genomic_DNA"/>
</dbReference>
<name>A0A2I6SAP8_9RHOO</name>
<evidence type="ECO:0008006" key="4">
    <source>
        <dbReference type="Google" id="ProtNLM"/>
    </source>
</evidence>